<dbReference type="AlphaFoldDB" id="A0A3L6FV41"/>
<protein>
    <recommendedName>
        <fullName evidence="3">DUF4220 domain-containing protein</fullName>
    </recommendedName>
</protein>
<keyword evidence="2" id="KW-0812">Transmembrane</keyword>
<comment type="caution">
    <text evidence="4">The sequence shown here is derived from an EMBL/GenBank/DDBJ whole genome shotgun (WGS) entry which is preliminary data.</text>
</comment>
<dbReference type="InterPro" id="IPR007658">
    <property type="entry name" value="DUF594"/>
</dbReference>
<gene>
    <name evidence="4" type="ORF">Zm00014a_012650</name>
</gene>
<sequence length="828" mass="92729">MGFNPPVPQQDSNWEIRVAVQVSLLLQVFLIFVGPMRKRSSSPFPRFVVWSCYLLADWVADLALGLLLNNMGNIGGGGSSSSSSSFGLKRGGTGATAGNNDASSSSSPIIFAFWTPFLLLHLGGPDTITAYSLEDNELWLRHLIGLLFELFSACVIFFCSLRGNPMIPATVLMFVVGVIKYAERTYSLYSGSVDGFRSNILDPADPGPNYAKLMTEFDSKKKAGISVEITIANGEAKLAHEEMEKHMNTRLLDTRKSVEARAYDFFLIFRRLFVNVILSFKERRLSQAFFVRDTDTEETTTSIREAFEVIEVELNFIYDMVYTKAPVAYTTCGWVLRCICSCCLVAALLIFFFLDKPAHQILPVDVGITYALLLGGLALDAVALLMIFFSNRAKVYLETRTSTPRLRWLASLRQAAKRWQTRRWSGKTSQLNLISHSLSLGKPDRYGKGAALCLWLSKLSCCEDIVDDFVFVRRVRLKKDGDDERRCGHLCRFLRKTLVPKCWCCRSRNEAANTVAESLLLGFLFRGLKDALNKLKVEQEERKKAVQKHRMERAAAAAAGTPEEEEVATQEKDAIAEVCKRRGDGVVKNHIKRIKGTTTDADARFKVILDSVVRSDFDESLLLWHIATDLCRPRADVPAAEGDATTEAVSVPPTQQKIVEMHGIAETLSEYMLYLLIKQPDMLAATAGIGLLRYRDTRAEAQRFFESMAAWNPDHEDARRMLLSVNTTQKPAEVKGDRSKSVLFDAVILAKALRELDEELMWEVITGVWGEMLTFAAAKCRGSMHVRQLSRGGELITLVWFLMAHMGLGDMYQIQEGDAKAKLIVKDQ</sequence>
<dbReference type="PANTHER" id="PTHR31325">
    <property type="entry name" value="OS01G0798800 PROTEIN-RELATED"/>
    <property type="match status" value="1"/>
</dbReference>
<feature type="transmembrane region" description="Helical" evidence="2">
    <location>
        <begin position="16"/>
        <end position="35"/>
    </location>
</feature>
<dbReference type="ExpressionAtlas" id="A0A3L6FV41">
    <property type="expression patterns" value="baseline and differential"/>
</dbReference>
<feature type="transmembrane region" description="Helical" evidence="2">
    <location>
        <begin position="139"/>
        <end position="159"/>
    </location>
</feature>
<feature type="domain" description="DUF4220" evidence="3">
    <location>
        <begin position="50"/>
        <end position="435"/>
    </location>
</feature>
<dbReference type="Pfam" id="PF04578">
    <property type="entry name" value="DUF594"/>
    <property type="match status" value="1"/>
</dbReference>
<keyword evidence="1" id="KW-0175">Coiled coil</keyword>
<dbReference type="Proteomes" id="UP000251960">
    <property type="component" value="Chromosome 2"/>
</dbReference>
<keyword evidence="2" id="KW-0472">Membrane</keyword>
<reference evidence="4 5" key="1">
    <citation type="journal article" date="2018" name="Nat. Genet.">
        <title>Extensive intraspecific gene order and gene structural variations between Mo17 and other maize genomes.</title>
        <authorList>
            <person name="Sun S."/>
            <person name="Zhou Y."/>
            <person name="Chen J."/>
            <person name="Shi J."/>
            <person name="Zhao H."/>
            <person name="Zhao H."/>
            <person name="Song W."/>
            <person name="Zhang M."/>
            <person name="Cui Y."/>
            <person name="Dong X."/>
            <person name="Liu H."/>
            <person name="Ma X."/>
            <person name="Jiao Y."/>
            <person name="Wang B."/>
            <person name="Wei X."/>
            <person name="Stein J.C."/>
            <person name="Glaubitz J.C."/>
            <person name="Lu F."/>
            <person name="Yu G."/>
            <person name="Liang C."/>
            <person name="Fengler K."/>
            <person name="Li B."/>
            <person name="Rafalski A."/>
            <person name="Schnable P.S."/>
            <person name="Ware D.H."/>
            <person name="Buckler E.S."/>
            <person name="Lai J."/>
        </authorList>
    </citation>
    <scope>NUCLEOTIDE SEQUENCE [LARGE SCALE GENOMIC DNA]</scope>
    <source>
        <strain evidence="5">cv. Missouri 17</strain>
        <tissue evidence="4">Seedling</tissue>
    </source>
</reference>
<keyword evidence="2" id="KW-1133">Transmembrane helix</keyword>
<dbReference type="InterPro" id="IPR025315">
    <property type="entry name" value="DUF4220"/>
</dbReference>
<feature type="transmembrane region" description="Helical" evidence="2">
    <location>
        <begin position="47"/>
        <end position="68"/>
    </location>
</feature>
<evidence type="ECO:0000313" key="4">
    <source>
        <dbReference type="EMBL" id="PWZ38363.1"/>
    </source>
</evidence>
<evidence type="ECO:0000256" key="2">
    <source>
        <dbReference type="SAM" id="Phobius"/>
    </source>
</evidence>
<accession>A0A3L6FV41</accession>
<dbReference type="Pfam" id="PF13968">
    <property type="entry name" value="DUF4220"/>
    <property type="match status" value="1"/>
</dbReference>
<proteinExistence type="predicted"/>
<evidence type="ECO:0000313" key="5">
    <source>
        <dbReference type="Proteomes" id="UP000251960"/>
    </source>
</evidence>
<name>A0A3L6FV41_MAIZE</name>
<feature type="coiled-coil region" evidence="1">
    <location>
        <begin position="528"/>
        <end position="557"/>
    </location>
</feature>
<feature type="transmembrane region" description="Helical" evidence="2">
    <location>
        <begin position="366"/>
        <end position="389"/>
    </location>
</feature>
<evidence type="ECO:0000259" key="3">
    <source>
        <dbReference type="Pfam" id="PF13968"/>
    </source>
</evidence>
<feature type="transmembrane region" description="Helical" evidence="2">
    <location>
        <begin position="334"/>
        <end position="354"/>
    </location>
</feature>
<evidence type="ECO:0000256" key="1">
    <source>
        <dbReference type="SAM" id="Coils"/>
    </source>
</evidence>
<dbReference type="EMBL" id="NCVQ01000003">
    <property type="protein sequence ID" value="PWZ38363.1"/>
    <property type="molecule type" value="Genomic_DNA"/>
</dbReference>
<organism evidence="4 5">
    <name type="scientific">Zea mays</name>
    <name type="common">Maize</name>
    <dbReference type="NCBI Taxonomy" id="4577"/>
    <lineage>
        <taxon>Eukaryota</taxon>
        <taxon>Viridiplantae</taxon>
        <taxon>Streptophyta</taxon>
        <taxon>Embryophyta</taxon>
        <taxon>Tracheophyta</taxon>
        <taxon>Spermatophyta</taxon>
        <taxon>Magnoliopsida</taxon>
        <taxon>Liliopsida</taxon>
        <taxon>Poales</taxon>
        <taxon>Poaceae</taxon>
        <taxon>PACMAD clade</taxon>
        <taxon>Panicoideae</taxon>
        <taxon>Andropogonodae</taxon>
        <taxon>Andropogoneae</taxon>
        <taxon>Tripsacinae</taxon>
        <taxon>Zea</taxon>
    </lineage>
</organism>